<dbReference type="EMBL" id="PSQE01000003">
    <property type="protein sequence ID" value="RHN70970.1"/>
    <property type="molecule type" value="Genomic_DNA"/>
</dbReference>
<evidence type="ECO:0000313" key="2">
    <source>
        <dbReference type="Proteomes" id="UP000265566"/>
    </source>
</evidence>
<dbReference type="Proteomes" id="UP000265566">
    <property type="component" value="Chromosome 3"/>
</dbReference>
<reference evidence="2" key="1">
    <citation type="journal article" date="2018" name="Nat. Plants">
        <title>Whole-genome landscape of Medicago truncatula symbiotic genes.</title>
        <authorList>
            <person name="Pecrix Y."/>
            <person name="Staton S.E."/>
            <person name="Sallet E."/>
            <person name="Lelandais-Briere C."/>
            <person name="Moreau S."/>
            <person name="Carrere S."/>
            <person name="Blein T."/>
            <person name="Jardinaud M.F."/>
            <person name="Latrasse D."/>
            <person name="Zouine M."/>
            <person name="Zahm M."/>
            <person name="Kreplak J."/>
            <person name="Mayjonade B."/>
            <person name="Satge C."/>
            <person name="Perez M."/>
            <person name="Cauet S."/>
            <person name="Marande W."/>
            <person name="Chantry-Darmon C."/>
            <person name="Lopez-Roques C."/>
            <person name="Bouchez O."/>
            <person name="Berard A."/>
            <person name="Debelle F."/>
            <person name="Munos S."/>
            <person name="Bendahmane A."/>
            <person name="Berges H."/>
            <person name="Niebel A."/>
            <person name="Buitink J."/>
            <person name="Frugier F."/>
            <person name="Benhamed M."/>
            <person name="Crespi M."/>
            <person name="Gouzy J."/>
            <person name="Gamas P."/>
        </authorList>
    </citation>
    <scope>NUCLEOTIDE SEQUENCE [LARGE SCALE GENOMIC DNA]</scope>
    <source>
        <strain evidence="2">cv. Jemalong A17</strain>
    </source>
</reference>
<accession>A0A396IZK5</accession>
<sequence>MQRNMSSSNSNKAVKRRSVVLNDKQVEVGGNRGVEEEEEEESVFNVTSQLFLKPIENCKNLDKEVVLRRIRHRKRMNKVQAAVGAIFLGSSANNTGNGDASVQHKRWVDDAFAAL</sequence>
<comment type="caution">
    <text evidence="1">The sequence shown here is derived from an EMBL/GenBank/DDBJ whole genome shotgun (WGS) entry which is preliminary data.</text>
</comment>
<proteinExistence type="predicted"/>
<dbReference type="PANTHER" id="PTHR35324:SF4">
    <property type="entry name" value="EXPRESSED PROTEIN"/>
    <property type="match status" value="1"/>
</dbReference>
<gene>
    <name evidence="1" type="ORF">MtrunA17_Chr3g0141221</name>
</gene>
<dbReference type="AlphaFoldDB" id="A0A396IZK5"/>
<dbReference type="PANTHER" id="PTHR35324">
    <property type="entry name" value="BNAA08G03750D PROTEIN"/>
    <property type="match status" value="1"/>
</dbReference>
<name>A0A396IZK5_MEDTR</name>
<evidence type="ECO:0000313" key="1">
    <source>
        <dbReference type="EMBL" id="RHN70970.1"/>
    </source>
</evidence>
<organism evidence="1 2">
    <name type="scientific">Medicago truncatula</name>
    <name type="common">Barrel medic</name>
    <name type="synonym">Medicago tribuloides</name>
    <dbReference type="NCBI Taxonomy" id="3880"/>
    <lineage>
        <taxon>Eukaryota</taxon>
        <taxon>Viridiplantae</taxon>
        <taxon>Streptophyta</taxon>
        <taxon>Embryophyta</taxon>
        <taxon>Tracheophyta</taxon>
        <taxon>Spermatophyta</taxon>
        <taxon>Magnoliopsida</taxon>
        <taxon>eudicotyledons</taxon>
        <taxon>Gunneridae</taxon>
        <taxon>Pentapetalae</taxon>
        <taxon>rosids</taxon>
        <taxon>fabids</taxon>
        <taxon>Fabales</taxon>
        <taxon>Fabaceae</taxon>
        <taxon>Papilionoideae</taxon>
        <taxon>50 kb inversion clade</taxon>
        <taxon>NPAAA clade</taxon>
        <taxon>Hologalegina</taxon>
        <taxon>IRL clade</taxon>
        <taxon>Trifolieae</taxon>
        <taxon>Medicago</taxon>
    </lineage>
</organism>
<dbReference type="Gramene" id="rna19608">
    <property type="protein sequence ID" value="RHN70970.1"/>
    <property type="gene ID" value="gene19608"/>
</dbReference>
<protein>
    <submittedName>
        <fullName evidence="1">Uncharacterized protein</fullName>
    </submittedName>
</protein>